<dbReference type="InterPro" id="IPR000719">
    <property type="entry name" value="Prot_kinase_dom"/>
</dbReference>
<dbReference type="FunFam" id="1.10.510.10:FF:000571">
    <property type="entry name" value="Maternal embryonic leucine zipper kinase"/>
    <property type="match status" value="1"/>
</dbReference>
<evidence type="ECO:0000256" key="7">
    <source>
        <dbReference type="ARBA" id="ARBA00022840"/>
    </source>
</evidence>
<dbReference type="GO" id="GO:0005524">
    <property type="term" value="F:ATP binding"/>
    <property type="evidence" value="ECO:0007669"/>
    <property type="project" value="UniProtKB-KW"/>
</dbReference>
<dbReference type="EMBL" id="HBUF01100400">
    <property type="protein sequence ID" value="CAG6637901.1"/>
    <property type="molecule type" value="Transcribed_RNA"/>
</dbReference>
<dbReference type="PROSITE" id="PS00108">
    <property type="entry name" value="PROTEIN_KINASE_ST"/>
    <property type="match status" value="1"/>
</dbReference>
<evidence type="ECO:0000256" key="8">
    <source>
        <dbReference type="ARBA" id="ARBA00047899"/>
    </source>
</evidence>
<dbReference type="GO" id="GO:0043065">
    <property type="term" value="P:positive regulation of apoptotic process"/>
    <property type="evidence" value="ECO:0007669"/>
    <property type="project" value="TreeGrafter"/>
</dbReference>
<evidence type="ECO:0000256" key="6">
    <source>
        <dbReference type="ARBA" id="ARBA00022777"/>
    </source>
</evidence>
<feature type="domain" description="Protein kinase" evidence="11">
    <location>
        <begin position="41"/>
        <end position="296"/>
    </location>
</feature>
<sequence>MSNKILCPDVRPSDSCVGLLSLDPACIQKLIRKEPISEVYNVEQTPFARGKFASVRKCTHKVSKIEYAAKFIRKRRRSMDQMQDILHEAAVLYLAQKSERIVGLHEIYETPHEMVLVLEMVPEGELQRLVDIQDGIPEEETQSYMKQILEALAFLHDHNITHLDLKPQNILLTKDNHIKLCDFGISRVVNDLVEVKEIIGTPDYVAPEVLSYEPISLSTDMWSVGVLAYVLLSSHSPFAGDTKQETFLNISQCNLSFPEDMFGEVSSNAKDFIQSCLVIDPSLRLTVHQCLAHPWLSTAPPPSPRPSNSLRLSCFICTSSQSCCHQSPPQKQLLPDRGILC</sequence>
<dbReference type="EC" id="2.7.11.1" evidence="1"/>
<dbReference type="EMBL" id="HBUF01354347">
    <property type="protein sequence ID" value="CAG6716352.1"/>
    <property type="molecule type" value="Transcribed_RNA"/>
</dbReference>
<organism evidence="12">
    <name type="scientific">Cacopsylla melanoneura</name>
    <dbReference type="NCBI Taxonomy" id="428564"/>
    <lineage>
        <taxon>Eukaryota</taxon>
        <taxon>Metazoa</taxon>
        <taxon>Ecdysozoa</taxon>
        <taxon>Arthropoda</taxon>
        <taxon>Hexapoda</taxon>
        <taxon>Insecta</taxon>
        <taxon>Pterygota</taxon>
        <taxon>Neoptera</taxon>
        <taxon>Paraneoptera</taxon>
        <taxon>Hemiptera</taxon>
        <taxon>Sternorrhyncha</taxon>
        <taxon>Psylloidea</taxon>
        <taxon>Psyllidae</taxon>
        <taxon>Psyllinae</taxon>
        <taxon>Cacopsylla</taxon>
    </lineage>
</organism>
<dbReference type="SUPFAM" id="SSF56112">
    <property type="entry name" value="Protein kinase-like (PK-like)"/>
    <property type="match status" value="1"/>
</dbReference>
<evidence type="ECO:0000256" key="2">
    <source>
        <dbReference type="ARBA" id="ARBA00022527"/>
    </source>
</evidence>
<proteinExistence type="inferred from homology"/>
<dbReference type="InterPro" id="IPR008271">
    <property type="entry name" value="Ser/Thr_kinase_AS"/>
</dbReference>
<dbReference type="AlphaFoldDB" id="A0A8D8QT79"/>
<evidence type="ECO:0000259" key="11">
    <source>
        <dbReference type="PROSITE" id="PS50011"/>
    </source>
</evidence>
<evidence type="ECO:0000313" key="12">
    <source>
        <dbReference type="EMBL" id="CAG6637900.1"/>
    </source>
</evidence>
<evidence type="ECO:0000256" key="5">
    <source>
        <dbReference type="ARBA" id="ARBA00022741"/>
    </source>
</evidence>
<dbReference type="InterPro" id="IPR011009">
    <property type="entry name" value="Kinase-like_dom_sf"/>
</dbReference>
<dbReference type="EMBL" id="HBUF01354348">
    <property type="protein sequence ID" value="CAG6716353.1"/>
    <property type="molecule type" value="Transcribed_RNA"/>
</dbReference>
<comment type="catalytic activity">
    <reaction evidence="9">
        <text>L-seryl-[protein] + ATP = O-phospho-L-seryl-[protein] + ADP + H(+)</text>
        <dbReference type="Rhea" id="RHEA:17989"/>
        <dbReference type="Rhea" id="RHEA-COMP:9863"/>
        <dbReference type="Rhea" id="RHEA-COMP:11604"/>
        <dbReference type="ChEBI" id="CHEBI:15378"/>
        <dbReference type="ChEBI" id="CHEBI:29999"/>
        <dbReference type="ChEBI" id="CHEBI:30616"/>
        <dbReference type="ChEBI" id="CHEBI:83421"/>
        <dbReference type="ChEBI" id="CHEBI:456216"/>
        <dbReference type="EC" id="2.7.11.1"/>
    </reaction>
</comment>
<dbReference type="GO" id="GO:0035556">
    <property type="term" value="P:intracellular signal transduction"/>
    <property type="evidence" value="ECO:0007669"/>
    <property type="project" value="TreeGrafter"/>
</dbReference>
<dbReference type="Gene3D" id="3.30.200.20">
    <property type="entry name" value="Phosphorylase Kinase, domain 1"/>
    <property type="match status" value="1"/>
</dbReference>
<keyword evidence="7" id="KW-0067">ATP-binding</keyword>
<protein>
    <recommendedName>
        <fullName evidence="1">non-specific serine/threonine protein kinase</fullName>
        <ecNumber evidence="1">2.7.11.1</ecNumber>
    </recommendedName>
</protein>
<accession>A0A8D8QT79</accession>
<comment type="similarity">
    <text evidence="10">Belongs to the protein kinase superfamily. CAMK Ser/Thr protein kinase family. DAP kinase subfamily.</text>
</comment>
<dbReference type="PROSITE" id="PS50011">
    <property type="entry name" value="PROTEIN_KINASE_DOM"/>
    <property type="match status" value="1"/>
</dbReference>
<evidence type="ECO:0000256" key="10">
    <source>
        <dbReference type="ARBA" id="ARBA00060827"/>
    </source>
</evidence>
<dbReference type="Pfam" id="PF00069">
    <property type="entry name" value="Pkinase"/>
    <property type="match status" value="1"/>
</dbReference>
<keyword evidence="2" id="KW-0723">Serine/threonine-protein kinase</keyword>
<keyword evidence="5" id="KW-0547">Nucleotide-binding</keyword>
<dbReference type="FunFam" id="3.30.200.20:FF:000175">
    <property type="entry name" value="Serine/threonine-protein kinase 17B"/>
    <property type="match status" value="1"/>
</dbReference>
<evidence type="ECO:0000256" key="1">
    <source>
        <dbReference type="ARBA" id="ARBA00012513"/>
    </source>
</evidence>
<comment type="catalytic activity">
    <reaction evidence="8">
        <text>L-threonyl-[protein] + ATP = O-phospho-L-threonyl-[protein] + ADP + H(+)</text>
        <dbReference type="Rhea" id="RHEA:46608"/>
        <dbReference type="Rhea" id="RHEA-COMP:11060"/>
        <dbReference type="Rhea" id="RHEA-COMP:11605"/>
        <dbReference type="ChEBI" id="CHEBI:15378"/>
        <dbReference type="ChEBI" id="CHEBI:30013"/>
        <dbReference type="ChEBI" id="CHEBI:30616"/>
        <dbReference type="ChEBI" id="CHEBI:61977"/>
        <dbReference type="ChEBI" id="CHEBI:456216"/>
        <dbReference type="EC" id="2.7.11.1"/>
    </reaction>
</comment>
<dbReference type="PANTHER" id="PTHR24342">
    <property type="entry name" value="SERINE/THREONINE-PROTEIN KINASE 17"/>
    <property type="match status" value="1"/>
</dbReference>
<name>A0A8D8QT79_9HEMI</name>
<keyword evidence="6 12" id="KW-0418">Kinase</keyword>
<dbReference type="PANTHER" id="PTHR24342:SF12">
    <property type="entry name" value="DEATH-ASSOCIATED PROTEIN KINASE RELATED"/>
    <property type="match status" value="1"/>
</dbReference>
<dbReference type="GO" id="GO:0005634">
    <property type="term" value="C:nucleus"/>
    <property type="evidence" value="ECO:0007669"/>
    <property type="project" value="TreeGrafter"/>
</dbReference>
<evidence type="ECO:0000256" key="9">
    <source>
        <dbReference type="ARBA" id="ARBA00048679"/>
    </source>
</evidence>
<keyword evidence="3" id="KW-0597">Phosphoprotein</keyword>
<keyword evidence="4" id="KW-0808">Transferase</keyword>
<dbReference type="EMBL" id="HBUF01354346">
    <property type="protein sequence ID" value="CAG6716351.1"/>
    <property type="molecule type" value="Transcribed_RNA"/>
</dbReference>
<reference evidence="12" key="1">
    <citation type="submission" date="2021-05" db="EMBL/GenBank/DDBJ databases">
        <authorList>
            <person name="Alioto T."/>
            <person name="Alioto T."/>
            <person name="Gomez Garrido J."/>
        </authorList>
    </citation>
    <scope>NUCLEOTIDE SEQUENCE</scope>
</reference>
<dbReference type="Gene3D" id="1.10.510.10">
    <property type="entry name" value="Transferase(Phosphotransferase) domain 1"/>
    <property type="match status" value="1"/>
</dbReference>
<dbReference type="EMBL" id="HBUF01100401">
    <property type="protein sequence ID" value="CAG6637902.1"/>
    <property type="molecule type" value="Transcribed_RNA"/>
</dbReference>
<evidence type="ECO:0000256" key="4">
    <source>
        <dbReference type="ARBA" id="ARBA00022679"/>
    </source>
</evidence>
<dbReference type="SMART" id="SM00220">
    <property type="entry name" value="S_TKc"/>
    <property type="match status" value="1"/>
</dbReference>
<evidence type="ECO:0000256" key="3">
    <source>
        <dbReference type="ARBA" id="ARBA00022553"/>
    </source>
</evidence>
<dbReference type="EMBL" id="HBUF01100399">
    <property type="protein sequence ID" value="CAG6637900.1"/>
    <property type="molecule type" value="Transcribed_RNA"/>
</dbReference>
<dbReference type="GO" id="GO:0004674">
    <property type="term" value="F:protein serine/threonine kinase activity"/>
    <property type="evidence" value="ECO:0007669"/>
    <property type="project" value="UniProtKB-KW"/>
</dbReference>